<organism evidence="3 4">
    <name type="scientific">Mucilaginibacter calamicampi</name>
    <dbReference type="NCBI Taxonomy" id="1302352"/>
    <lineage>
        <taxon>Bacteria</taxon>
        <taxon>Pseudomonadati</taxon>
        <taxon>Bacteroidota</taxon>
        <taxon>Sphingobacteriia</taxon>
        <taxon>Sphingobacteriales</taxon>
        <taxon>Sphingobacteriaceae</taxon>
        <taxon>Mucilaginibacter</taxon>
    </lineage>
</organism>
<keyword evidence="1" id="KW-0732">Signal</keyword>
<dbReference type="InterPro" id="IPR037682">
    <property type="entry name" value="TonB_C"/>
</dbReference>
<keyword evidence="4" id="KW-1185">Reference proteome</keyword>
<feature type="chain" id="PRO_5046479203" evidence="1">
    <location>
        <begin position="20"/>
        <end position="145"/>
    </location>
</feature>
<evidence type="ECO:0000256" key="1">
    <source>
        <dbReference type="SAM" id="SignalP"/>
    </source>
</evidence>
<protein>
    <submittedName>
        <fullName evidence="3">Energy transducer TonB</fullName>
    </submittedName>
</protein>
<evidence type="ECO:0000313" key="3">
    <source>
        <dbReference type="EMBL" id="MFD0748999.1"/>
    </source>
</evidence>
<dbReference type="Gene3D" id="3.30.1150.10">
    <property type="match status" value="1"/>
</dbReference>
<feature type="domain" description="TonB C-terminal" evidence="2">
    <location>
        <begin position="65"/>
        <end position="132"/>
    </location>
</feature>
<dbReference type="Pfam" id="PF03544">
    <property type="entry name" value="TonB_C"/>
    <property type="match status" value="1"/>
</dbReference>
<proteinExistence type="predicted"/>
<feature type="signal peptide" evidence="1">
    <location>
        <begin position="1"/>
        <end position="19"/>
    </location>
</feature>
<evidence type="ECO:0000259" key="2">
    <source>
        <dbReference type="Pfam" id="PF03544"/>
    </source>
</evidence>
<dbReference type="RefSeq" id="WP_377096984.1">
    <property type="nucleotide sequence ID" value="NZ_JBHTHU010000001.1"/>
</dbReference>
<dbReference type="Proteomes" id="UP001596958">
    <property type="component" value="Unassembled WGS sequence"/>
</dbReference>
<sequence length="145" mass="16643">MKKLIFTCVAVFIALSAWSQQGTSANTSVNLALNDADNMPQFEGGMEKFYKRLKRIPYTYWDRMNLRKGKVYLIMAIESDGHLSDLKVVRGLSVIQDKEILRVAKKLDRWKPATKNGIPVRMVCSIPINFELLEYVDPDNNFNIL</sequence>
<accession>A0ABW2YS15</accession>
<dbReference type="SUPFAM" id="SSF74653">
    <property type="entry name" value="TolA/TonB C-terminal domain"/>
    <property type="match status" value="1"/>
</dbReference>
<gene>
    <name evidence="3" type="ORF">ACFQZS_02525</name>
</gene>
<dbReference type="EMBL" id="JBHTHU010000001">
    <property type="protein sequence ID" value="MFD0748999.1"/>
    <property type="molecule type" value="Genomic_DNA"/>
</dbReference>
<name>A0ABW2YS15_9SPHI</name>
<comment type="caution">
    <text evidence="3">The sequence shown here is derived from an EMBL/GenBank/DDBJ whole genome shotgun (WGS) entry which is preliminary data.</text>
</comment>
<reference evidence="4" key="1">
    <citation type="journal article" date="2019" name="Int. J. Syst. Evol. Microbiol.">
        <title>The Global Catalogue of Microorganisms (GCM) 10K type strain sequencing project: providing services to taxonomists for standard genome sequencing and annotation.</title>
        <authorList>
            <consortium name="The Broad Institute Genomics Platform"/>
            <consortium name="The Broad Institute Genome Sequencing Center for Infectious Disease"/>
            <person name="Wu L."/>
            <person name="Ma J."/>
        </authorList>
    </citation>
    <scope>NUCLEOTIDE SEQUENCE [LARGE SCALE GENOMIC DNA]</scope>
    <source>
        <strain evidence="4">CCUG 63418</strain>
    </source>
</reference>
<evidence type="ECO:0000313" key="4">
    <source>
        <dbReference type="Proteomes" id="UP001596958"/>
    </source>
</evidence>